<keyword evidence="4" id="KW-0479">Metal-binding</keyword>
<dbReference type="AlphaFoldDB" id="A0AAJ0CK20"/>
<feature type="binding site" evidence="3">
    <location>
        <begin position="144"/>
        <end position="147"/>
    </location>
    <ligand>
        <name>GTP</name>
        <dbReference type="ChEBI" id="CHEBI:37565"/>
    </ligand>
</feature>
<keyword evidence="1 3" id="KW-0547">Nucleotide-binding</keyword>
<dbReference type="EMBL" id="JASWJB010000166">
    <property type="protein sequence ID" value="KAK2594500.1"/>
    <property type="molecule type" value="Genomic_DNA"/>
</dbReference>
<dbReference type="Proteomes" id="UP001251528">
    <property type="component" value="Unassembled WGS sequence"/>
</dbReference>
<dbReference type="Gene3D" id="3.40.50.300">
    <property type="entry name" value="P-loop containing nucleotide triphosphate hydrolases"/>
    <property type="match status" value="1"/>
</dbReference>
<feature type="binding site" evidence="3">
    <location>
        <position position="77"/>
    </location>
    <ligand>
        <name>GTP</name>
        <dbReference type="ChEBI" id="CHEBI:37565"/>
    </ligand>
</feature>
<dbReference type="SMART" id="SM00177">
    <property type="entry name" value="ARF"/>
    <property type="match status" value="1"/>
</dbReference>
<dbReference type="InterPro" id="IPR005225">
    <property type="entry name" value="Small_GTP-bd"/>
</dbReference>
<dbReference type="InterPro" id="IPR027417">
    <property type="entry name" value="P-loop_NTPase"/>
</dbReference>
<keyword evidence="2 3" id="KW-0342">GTP-binding</keyword>
<protein>
    <recommendedName>
        <fullName evidence="7">GTP-binding protein</fullName>
    </recommendedName>
</protein>
<dbReference type="NCBIfam" id="TIGR00231">
    <property type="entry name" value="small_GTP"/>
    <property type="match status" value="1"/>
</dbReference>
<keyword evidence="4" id="KW-0460">Magnesium</keyword>
<evidence type="ECO:0000256" key="4">
    <source>
        <dbReference type="PIRSR" id="PIRSR606689-2"/>
    </source>
</evidence>
<evidence type="ECO:0000313" key="5">
    <source>
        <dbReference type="EMBL" id="KAK2594500.1"/>
    </source>
</evidence>
<feature type="binding site" evidence="4">
    <location>
        <position position="36"/>
    </location>
    <ligand>
        <name>Mg(2+)</name>
        <dbReference type="ChEBI" id="CHEBI:18420"/>
    </ligand>
</feature>
<dbReference type="CDD" id="cd00878">
    <property type="entry name" value="Arf_Arl"/>
    <property type="match status" value="1"/>
</dbReference>
<dbReference type="GO" id="GO:0003924">
    <property type="term" value="F:GTPase activity"/>
    <property type="evidence" value="ECO:0007669"/>
    <property type="project" value="InterPro"/>
</dbReference>
<evidence type="ECO:0008006" key="7">
    <source>
        <dbReference type="Google" id="ProtNLM"/>
    </source>
</evidence>
<dbReference type="InterPro" id="IPR024156">
    <property type="entry name" value="Small_GTPase_ARF"/>
</dbReference>
<dbReference type="SMART" id="SM00178">
    <property type="entry name" value="SAR"/>
    <property type="match status" value="1"/>
</dbReference>
<dbReference type="SUPFAM" id="SSF52540">
    <property type="entry name" value="P-loop containing nucleoside triphosphate hydrolases"/>
    <property type="match status" value="1"/>
</dbReference>
<dbReference type="PROSITE" id="PS51417">
    <property type="entry name" value="ARF"/>
    <property type="match status" value="1"/>
</dbReference>
<feature type="binding site" evidence="3">
    <location>
        <begin position="29"/>
        <end position="36"/>
    </location>
    <ligand>
        <name>GTP</name>
        <dbReference type="ChEBI" id="CHEBI:37565"/>
    </ligand>
</feature>
<evidence type="ECO:0000313" key="6">
    <source>
        <dbReference type="Proteomes" id="UP001251528"/>
    </source>
</evidence>
<name>A0AAJ0CK20_9HYPO</name>
<accession>A0AAJ0CK20</accession>
<organism evidence="5 6">
    <name type="scientific">Conoideocrella luteorostrata</name>
    <dbReference type="NCBI Taxonomy" id="1105319"/>
    <lineage>
        <taxon>Eukaryota</taxon>
        <taxon>Fungi</taxon>
        <taxon>Dikarya</taxon>
        <taxon>Ascomycota</taxon>
        <taxon>Pezizomycotina</taxon>
        <taxon>Sordariomycetes</taxon>
        <taxon>Hypocreomycetidae</taxon>
        <taxon>Hypocreales</taxon>
        <taxon>Clavicipitaceae</taxon>
        <taxon>Conoideocrella</taxon>
    </lineage>
</organism>
<feature type="binding site" evidence="4">
    <location>
        <position position="54"/>
    </location>
    <ligand>
        <name>Mg(2+)</name>
        <dbReference type="ChEBI" id="CHEBI:18420"/>
    </ligand>
</feature>
<reference evidence="5" key="1">
    <citation type="submission" date="2023-06" db="EMBL/GenBank/DDBJ databases">
        <title>Conoideocrella luteorostrata (Hypocreales: Clavicipitaceae), a potential biocontrol fungus for elongate hemlock scale in United States Christmas tree production areas.</title>
        <authorList>
            <person name="Barrett H."/>
            <person name="Lovett B."/>
            <person name="Macias A.M."/>
            <person name="Stajich J.E."/>
            <person name="Kasson M.T."/>
        </authorList>
    </citation>
    <scope>NUCLEOTIDE SEQUENCE</scope>
    <source>
        <strain evidence="5">ARSEF 14590</strain>
    </source>
</reference>
<gene>
    <name evidence="5" type="ORF">QQS21_007781</name>
</gene>
<dbReference type="Pfam" id="PF00025">
    <property type="entry name" value="Arf"/>
    <property type="match status" value="1"/>
</dbReference>
<keyword evidence="6" id="KW-1185">Reference proteome</keyword>
<evidence type="ECO:0000256" key="3">
    <source>
        <dbReference type="PIRSR" id="PIRSR606689-1"/>
    </source>
</evidence>
<dbReference type="GO" id="GO:0005525">
    <property type="term" value="F:GTP binding"/>
    <property type="evidence" value="ECO:0007669"/>
    <property type="project" value="UniProtKB-KW"/>
</dbReference>
<dbReference type="PANTHER" id="PTHR11711">
    <property type="entry name" value="ADP RIBOSYLATION FACTOR-RELATED"/>
    <property type="match status" value="1"/>
</dbReference>
<sequence length="318" mass="35477">MFPSSLTQVKELGARLFSRAHGYRGLIIGLDAAGKTTFLYQLKLPGESTTTIPTVGFNVEDVTSANGRKFTLWDIGGKSIYHAQGPRCDKARPLYRHYFPGTDVFFFMIDCTDFERFELVTVEIRAVVEYARDLEKKNMWLVLNKQDLLPARTRASVVQGLRDRLEKELSACSASFRIRIYGPSGFSSANSAQVVALLDEVAEALERAGPAPETTAAASPVTQTQPQLAGLLDRGELVKRIGDRIAQDVETADDFWDDFLHAEPLIWDHYSHLKAGYFTLIEGAARGLGVRKCADMFLGHLDTLQSRNRDRFSNTAHQ</sequence>
<proteinExistence type="predicted"/>
<dbReference type="InterPro" id="IPR006689">
    <property type="entry name" value="Small_GTPase_ARF/SAR"/>
</dbReference>
<evidence type="ECO:0000256" key="2">
    <source>
        <dbReference type="ARBA" id="ARBA00023134"/>
    </source>
</evidence>
<dbReference type="GO" id="GO:0046872">
    <property type="term" value="F:metal ion binding"/>
    <property type="evidence" value="ECO:0007669"/>
    <property type="project" value="UniProtKB-KW"/>
</dbReference>
<evidence type="ECO:0000256" key="1">
    <source>
        <dbReference type="ARBA" id="ARBA00022741"/>
    </source>
</evidence>
<comment type="caution">
    <text evidence="5">The sequence shown here is derived from an EMBL/GenBank/DDBJ whole genome shotgun (WGS) entry which is preliminary data.</text>
</comment>